<name>A0A812M4Z3_9DINO</name>
<accession>A0A812M4Z3</accession>
<sequence length="473" mass="50815">MAVAAAVHRLALLDRRRVARSIAATLLLIAASIFLRLRRRLRGVNSLPWLLKIRGPPVHADGTASTGDAASTSEAAARKEATPPEVTSAVHNFAVFNVGENVSYPDGEQGEVVAIDEDGDLQVVTRRGSKGTPAAKSRSLWVLTEMAVEKSDVKVPASNLAVSVCGEVAGVVGFDADGDVIVLKQVRDFIASRSFRGPSHARNAQLCLKNYWSYGPCRGYRAWVKRAAAPQARFDLLHALHTMAVAAAVHRLALLDRRRVARSIAATLLLIAASIFLRLRRRLRGVNSLPRLLKIRGPPVHVDGTASTGDAASTNDVAARKEAAPPEVTCAVHNFAMFNLGENVSYPDGEQGEVVGIDADGDLQVVTRSGRQATWYGSRCCKALSKGNRVRYACGEVAELMGFDGDGDLIVQKSDGKVACWYLARTERLLSVGDRVTYVCGEVASVVGFDADGDVIVLKQNGRQATWFAHKCA</sequence>
<evidence type="ECO:0000256" key="1">
    <source>
        <dbReference type="SAM" id="MobiDB-lite"/>
    </source>
</evidence>
<evidence type="ECO:0000313" key="4">
    <source>
        <dbReference type="Proteomes" id="UP000604046"/>
    </source>
</evidence>
<dbReference type="Proteomes" id="UP000604046">
    <property type="component" value="Unassembled WGS sequence"/>
</dbReference>
<dbReference type="EMBL" id="CAJNDS010001324">
    <property type="protein sequence ID" value="CAE7255421.1"/>
    <property type="molecule type" value="Genomic_DNA"/>
</dbReference>
<feature type="region of interest" description="Disordered" evidence="1">
    <location>
        <begin position="61"/>
        <end position="85"/>
    </location>
</feature>
<proteinExistence type="predicted"/>
<evidence type="ECO:0000313" key="3">
    <source>
        <dbReference type="EMBL" id="CAE7255421.1"/>
    </source>
</evidence>
<feature type="compositionally biased region" description="Polar residues" evidence="1">
    <location>
        <begin position="63"/>
        <end position="74"/>
    </location>
</feature>
<protein>
    <submittedName>
        <fullName evidence="3">FimA protein</fullName>
    </submittedName>
</protein>
<dbReference type="AlphaFoldDB" id="A0A812M4Z3"/>
<gene>
    <name evidence="3" type="primary">fimA</name>
    <name evidence="3" type="ORF">SNAT2548_LOCUS13002</name>
</gene>
<keyword evidence="2" id="KW-0472">Membrane</keyword>
<keyword evidence="4" id="KW-1185">Reference proteome</keyword>
<feature type="transmembrane region" description="Helical" evidence="2">
    <location>
        <begin position="260"/>
        <end position="279"/>
    </location>
</feature>
<reference evidence="3" key="1">
    <citation type="submission" date="2021-02" db="EMBL/GenBank/DDBJ databases">
        <authorList>
            <person name="Dougan E. K."/>
            <person name="Rhodes N."/>
            <person name="Thang M."/>
            <person name="Chan C."/>
        </authorList>
    </citation>
    <scope>NUCLEOTIDE SEQUENCE</scope>
</reference>
<keyword evidence="2" id="KW-0812">Transmembrane</keyword>
<comment type="caution">
    <text evidence="3">The sequence shown here is derived from an EMBL/GenBank/DDBJ whole genome shotgun (WGS) entry which is preliminary data.</text>
</comment>
<feature type="transmembrane region" description="Helical" evidence="2">
    <location>
        <begin position="18"/>
        <end position="37"/>
    </location>
</feature>
<evidence type="ECO:0000256" key="2">
    <source>
        <dbReference type="SAM" id="Phobius"/>
    </source>
</evidence>
<organism evidence="3 4">
    <name type="scientific">Symbiodinium natans</name>
    <dbReference type="NCBI Taxonomy" id="878477"/>
    <lineage>
        <taxon>Eukaryota</taxon>
        <taxon>Sar</taxon>
        <taxon>Alveolata</taxon>
        <taxon>Dinophyceae</taxon>
        <taxon>Suessiales</taxon>
        <taxon>Symbiodiniaceae</taxon>
        <taxon>Symbiodinium</taxon>
    </lineage>
</organism>
<keyword evidence="2" id="KW-1133">Transmembrane helix</keyword>